<evidence type="ECO:0000313" key="2">
    <source>
        <dbReference type="Proteomes" id="UP000237662"/>
    </source>
</evidence>
<sequence>MSFLLSLAMILLGLSFFALLTRSIGWFDQL</sequence>
<proteinExistence type="predicted"/>
<reference evidence="1 2" key="1">
    <citation type="submission" date="2018-02" db="EMBL/GenBank/DDBJ databases">
        <title>Genomic Encyclopedia of Archaeal and Bacterial Type Strains, Phase II (KMG-II): from individual species to whole genera.</title>
        <authorList>
            <person name="Goeker M."/>
        </authorList>
    </citation>
    <scope>NUCLEOTIDE SEQUENCE [LARGE SCALE GENOMIC DNA]</scope>
    <source>
        <strain evidence="1 2">DSM 29526</strain>
    </source>
</reference>
<protein>
    <submittedName>
        <fullName evidence="1">Uncharacterized protein</fullName>
    </submittedName>
</protein>
<comment type="caution">
    <text evidence="1">The sequence shown here is derived from an EMBL/GenBank/DDBJ whole genome shotgun (WGS) entry which is preliminary data.</text>
</comment>
<dbReference type="Proteomes" id="UP000237662">
    <property type="component" value="Unassembled WGS sequence"/>
</dbReference>
<accession>A0A2S6I4D8</accession>
<dbReference type="EMBL" id="PTJC01000006">
    <property type="protein sequence ID" value="PPK86047.1"/>
    <property type="molecule type" value="Genomic_DNA"/>
</dbReference>
<evidence type="ECO:0000313" key="1">
    <source>
        <dbReference type="EMBL" id="PPK86047.1"/>
    </source>
</evidence>
<gene>
    <name evidence="1" type="ORF">CLV84_2964</name>
</gene>
<dbReference type="AlphaFoldDB" id="A0A2S6I4D8"/>
<organism evidence="1 2">
    <name type="scientific">Neolewinella xylanilytica</name>
    <dbReference type="NCBI Taxonomy" id="1514080"/>
    <lineage>
        <taxon>Bacteria</taxon>
        <taxon>Pseudomonadati</taxon>
        <taxon>Bacteroidota</taxon>
        <taxon>Saprospiria</taxon>
        <taxon>Saprospirales</taxon>
        <taxon>Lewinellaceae</taxon>
        <taxon>Neolewinella</taxon>
    </lineage>
</organism>
<name>A0A2S6I4D8_9BACT</name>
<keyword evidence="2" id="KW-1185">Reference proteome</keyword>